<feature type="region of interest" description="Disordered" evidence="1">
    <location>
        <begin position="392"/>
        <end position="517"/>
    </location>
</feature>
<gene>
    <name evidence="3" type="ORF">IEO21_07140</name>
</gene>
<dbReference type="SMART" id="SM01161">
    <property type="entry name" value="DUF1767"/>
    <property type="match status" value="1"/>
</dbReference>
<dbReference type="GO" id="GO:0000724">
    <property type="term" value="P:double-strand break repair via homologous recombination"/>
    <property type="evidence" value="ECO:0007669"/>
    <property type="project" value="TreeGrafter"/>
</dbReference>
<reference evidence="3" key="2">
    <citation type="journal article" name="Front. Microbiol.">
        <title>Degradative Capacity of Two Strains of Rhodonia placenta: From Phenotype to Genotype.</title>
        <authorList>
            <person name="Kolle M."/>
            <person name="Horta M.A.C."/>
            <person name="Nowrousian M."/>
            <person name="Ohm R.A."/>
            <person name="Benz J.P."/>
            <person name="Pilgard A."/>
        </authorList>
    </citation>
    <scope>NUCLEOTIDE SEQUENCE</scope>
    <source>
        <strain evidence="3">FPRL280</strain>
    </source>
</reference>
<sequence length="517" mass="56632">MAPPAHIAQWLKRTYPKPQVDPDWLEGCYSWIEEEHHLDPTTQMDEIIHHVDLQLLQSDLTDSMLAGTGFPPNIAALPDTTIRGPVLVQIISIAEVGHSAFTLQNVRQARLEREDMAVTAQPLFKLWNIAASQSSFSGRRPSVLRVTKPQTLKHCKTVTSHEVSGYVWGLYFCHWGEVIAKDSNFSKPDDPAQEEPEPRREYAPAHALQQHAPAARANAAPPSTRQPQAPAASTRSPIRSPLNELSEPPAPPIAGPSGTHHDDDEGQPRRRKVPSRAQRSPSPDPPPRTMRSQYFVSGSDSGTGSRSHTRNPSADIARERLFSPHRQPPVVVPDSDEEDLFAGAPTNAVGKVGPSRKAGDTENSSPRMPSSDFDFAFNWDDAFQEKEFIEQVERLENAERAKRGGTPQPTVTTSSSATIVELTQGRPSAAVTQRFTTSSNAHASSSSSGDRARSTTLGMGSGPAPSADRRTVDMGIIDIDDSDEDDKENVPALTRHVRRRTARSVPPSQEEVIELSD</sequence>
<evidence type="ECO:0000256" key="1">
    <source>
        <dbReference type="SAM" id="MobiDB-lite"/>
    </source>
</evidence>
<reference evidence="3" key="1">
    <citation type="submission" date="2020-11" db="EMBL/GenBank/DDBJ databases">
        <authorList>
            <person name="Koelle M."/>
            <person name="Horta M.A.C."/>
            <person name="Nowrousian M."/>
            <person name="Ohm R.A."/>
            <person name="Benz P."/>
            <person name="Pilgard A."/>
        </authorList>
    </citation>
    <scope>NUCLEOTIDE SEQUENCE</scope>
    <source>
        <strain evidence="3">FPRL280</strain>
    </source>
</reference>
<feature type="compositionally biased region" description="Acidic residues" evidence="1">
    <location>
        <begin position="478"/>
        <end position="487"/>
    </location>
</feature>
<accession>A0A8H7NZ32</accession>
<feature type="region of interest" description="Disordered" evidence="1">
    <location>
        <begin position="182"/>
        <end position="372"/>
    </location>
</feature>
<feature type="compositionally biased region" description="Polar residues" evidence="1">
    <location>
        <begin position="290"/>
        <end position="312"/>
    </location>
</feature>
<dbReference type="AlphaFoldDB" id="A0A8H7NZ32"/>
<dbReference type="Pfam" id="PF21000">
    <property type="entry name" value="RMI1_N_N"/>
    <property type="match status" value="1"/>
</dbReference>
<dbReference type="GO" id="GO:0000712">
    <property type="term" value="P:resolution of meiotic recombination intermediates"/>
    <property type="evidence" value="ECO:0007669"/>
    <property type="project" value="TreeGrafter"/>
</dbReference>
<dbReference type="EMBL" id="JADOXO010000188">
    <property type="protein sequence ID" value="KAF9810058.1"/>
    <property type="molecule type" value="Genomic_DNA"/>
</dbReference>
<organism evidence="3 4">
    <name type="scientific">Rhodonia placenta</name>
    <dbReference type="NCBI Taxonomy" id="104341"/>
    <lineage>
        <taxon>Eukaryota</taxon>
        <taxon>Fungi</taxon>
        <taxon>Dikarya</taxon>
        <taxon>Basidiomycota</taxon>
        <taxon>Agaricomycotina</taxon>
        <taxon>Agaricomycetes</taxon>
        <taxon>Polyporales</taxon>
        <taxon>Adustoporiaceae</taxon>
        <taxon>Rhodonia</taxon>
    </lineage>
</organism>
<dbReference type="Proteomes" id="UP000639403">
    <property type="component" value="Unassembled WGS sequence"/>
</dbReference>
<dbReference type="Gene3D" id="2.40.50.770">
    <property type="entry name" value="RecQ-mediated genome instability protein Rmi1, C-terminal domain"/>
    <property type="match status" value="1"/>
</dbReference>
<evidence type="ECO:0000259" key="2">
    <source>
        <dbReference type="Pfam" id="PF21000"/>
    </source>
</evidence>
<feature type="compositionally biased region" description="Low complexity" evidence="1">
    <location>
        <begin position="436"/>
        <end position="449"/>
    </location>
</feature>
<proteinExistence type="predicted"/>
<dbReference type="GO" id="GO:0031422">
    <property type="term" value="C:RecQ family helicase-topoisomerase III complex"/>
    <property type="evidence" value="ECO:0007669"/>
    <property type="project" value="TreeGrafter"/>
</dbReference>
<feature type="compositionally biased region" description="Polar residues" evidence="1">
    <location>
        <begin position="223"/>
        <end position="237"/>
    </location>
</feature>
<dbReference type="PANTHER" id="PTHR14790">
    <property type="entry name" value="RECQ-MEDIATED GENOME INSTABILITY PROTEIN 1 RMI1"/>
    <property type="match status" value="1"/>
</dbReference>
<feature type="compositionally biased region" description="Polar residues" evidence="1">
    <location>
        <begin position="407"/>
        <end position="418"/>
    </location>
</feature>
<dbReference type="InterPro" id="IPR049363">
    <property type="entry name" value="RMI1_N"/>
</dbReference>
<name>A0A8H7NZ32_9APHY</name>
<dbReference type="PANTHER" id="PTHR14790:SF15">
    <property type="entry name" value="RECQ-MEDIATED GENOME INSTABILITY PROTEIN 1"/>
    <property type="match status" value="1"/>
</dbReference>
<feature type="domain" description="RMI1 N-terminal" evidence="2">
    <location>
        <begin position="11"/>
        <end position="63"/>
    </location>
</feature>
<dbReference type="GO" id="GO:0016604">
    <property type="term" value="C:nuclear body"/>
    <property type="evidence" value="ECO:0007669"/>
    <property type="project" value="TreeGrafter"/>
</dbReference>
<comment type="caution">
    <text evidence="3">The sequence shown here is derived from an EMBL/GenBank/DDBJ whole genome shotgun (WGS) entry which is preliminary data.</text>
</comment>
<feature type="compositionally biased region" description="Low complexity" evidence="1">
    <location>
        <begin position="204"/>
        <end position="222"/>
    </location>
</feature>
<dbReference type="InterPro" id="IPR042470">
    <property type="entry name" value="RMI1_N_C_sf"/>
</dbReference>
<protein>
    <recommendedName>
        <fullName evidence="2">RMI1 N-terminal domain-containing protein</fullName>
    </recommendedName>
</protein>
<feature type="compositionally biased region" description="Basic and acidic residues" evidence="1">
    <location>
        <begin position="392"/>
        <end position="402"/>
    </location>
</feature>
<evidence type="ECO:0000313" key="3">
    <source>
        <dbReference type="EMBL" id="KAF9810058.1"/>
    </source>
</evidence>
<evidence type="ECO:0000313" key="4">
    <source>
        <dbReference type="Proteomes" id="UP000639403"/>
    </source>
</evidence>
<feature type="compositionally biased region" description="Basic and acidic residues" evidence="1">
    <location>
        <begin position="259"/>
        <end position="268"/>
    </location>
</feature>